<organism evidence="6 8">
    <name type="scientific">Salinicoccus halodurans</name>
    <dbReference type="NCBI Taxonomy" id="407035"/>
    <lineage>
        <taxon>Bacteria</taxon>
        <taxon>Bacillati</taxon>
        <taxon>Bacillota</taxon>
        <taxon>Bacilli</taxon>
        <taxon>Bacillales</taxon>
        <taxon>Staphylococcaceae</taxon>
        <taxon>Salinicoccus</taxon>
    </lineage>
</organism>
<dbReference type="RefSeq" id="WP_046790289.1">
    <property type="nucleotide sequence ID" value="NZ_CP011366.1"/>
</dbReference>
<dbReference type="InterPro" id="IPR029063">
    <property type="entry name" value="SAM-dependent_MTases_sf"/>
</dbReference>
<dbReference type="Proteomes" id="UP000183090">
    <property type="component" value="Unassembled WGS sequence"/>
</dbReference>
<reference evidence="6 8" key="3">
    <citation type="submission" date="2016-10" db="EMBL/GenBank/DDBJ databases">
        <authorList>
            <person name="Varghese N."/>
            <person name="Submissions S."/>
        </authorList>
    </citation>
    <scope>NUCLEOTIDE SEQUENCE [LARGE SCALE GENOMIC DNA]</scope>
    <source>
        <strain evidence="6 8">CGMCC 1.6501</strain>
    </source>
</reference>
<dbReference type="PANTHER" id="PTHR47313:SF1">
    <property type="entry name" value="RIBOSOMAL RNA LARGE SUBUNIT METHYLTRANSFERASE K_L"/>
    <property type="match status" value="1"/>
</dbReference>
<dbReference type="EMBL" id="CP011366">
    <property type="protein sequence ID" value="AKG74104.1"/>
    <property type="molecule type" value="Genomic_DNA"/>
</dbReference>
<dbReference type="InterPro" id="IPR000241">
    <property type="entry name" value="RlmKL-like_Mtase"/>
</dbReference>
<dbReference type="SUPFAM" id="SSF53335">
    <property type="entry name" value="S-adenosyl-L-methionine-dependent methyltransferases"/>
    <property type="match status" value="1"/>
</dbReference>
<dbReference type="GO" id="GO:0008990">
    <property type="term" value="F:rRNA (guanine-N2-)-methyltransferase activity"/>
    <property type="evidence" value="ECO:0007669"/>
    <property type="project" value="TreeGrafter"/>
</dbReference>
<dbReference type="EMBL" id="FOTB01000001">
    <property type="protein sequence ID" value="SFK60538.1"/>
    <property type="molecule type" value="Genomic_DNA"/>
</dbReference>
<dbReference type="Pfam" id="PF02926">
    <property type="entry name" value="THUMP"/>
    <property type="match status" value="1"/>
</dbReference>
<keyword evidence="2" id="KW-0808">Transferase</keyword>
<dbReference type="CDD" id="cd11715">
    <property type="entry name" value="THUMP_AdoMetMT"/>
    <property type="match status" value="1"/>
</dbReference>
<accession>A0A0F7HM00</accession>
<dbReference type="InterPro" id="IPR004114">
    <property type="entry name" value="THUMP_dom"/>
</dbReference>
<evidence type="ECO:0000256" key="2">
    <source>
        <dbReference type="ARBA" id="ARBA00022679"/>
    </source>
</evidence>
<sequence>MEFKLLANTPMGLERVVADEIESLGYETTLENGRVFFEGNEEAIIKTNMMMRTADRIRIIIGDFEVKTFDELFEKTKALPWSDILGPSAEFPVTGRSHKSTLYSVPDVQRIVKKAVVEHLKADFNIKGKLPETGPRYKIDVAIHKDRALLTIDTSGPALHKRGYRTGQGEAPIKETLAAAMLKLANYDGTKPLIDPFAGSGTIVIEAAMIALNIAPGSNRTFDAEKWDILPEDEWRRMRIALEEAALYDKEVEIYASDIDERMIQIARDNAMEVGLDDNIRFEVKDVHDLYIREDAVQMVTNPPYGERIGEAKAVEDMYRKVGKLMKSNAALSVYLMTSNKEFEHLVGQKATKRRKLFNGYIETTFFQYWGKRAED</sequence>
<dbReference type="Pfam" id="PF22020">
    <property type="entry name" value="RlmL_1st"/>
    <property type="match status" value="1"/>
</dbReference>
<dbReference type="Proteomes" id="UP000034029">
    <property type="component" value="Chromosome"/>
</dbReference>
<name>A0A0F7HM00_9STAP</name>
<dbReference type="Gene3D" id="3.40.50.150">
    <property type="entry name" value="Vaccinia Virus protein VP39"/>
    <property type="match status" value="1"/>
</dbReference>
<evidence type="ECO:0000313" key="6">
    <source>
        <dbReference type="EMBL" id="SFK60538.1"/>
    </source>
</evidence>
<evidence type="ECO:0000313" key="8">
    <source>
        <dbReference type="Proteomes" id="UP000183090"/>
    </source>
</evidence>
<dbReference type="KEGG" id="shv:AAT16_07580"/>
<keyword evidence="3" id="KW-0694">RNA-binding</keyword>
<dbReference type="AlphaFoldDB" id="A0A0F7HM00"/>
<dbReference type="GO" id="GO:0070043">
    <property type="term" value="F:rRNA (guanine-N7-)-methyltransferase activity"/>
    <property type="evidence" value="ECO:0007669"/>
    <property type="project" value="TreeGrafter"/>
</dbReference>
<dbReference type="Pfam" id="PF01170">
    <property type="entry name" value="UPF0020"/>
    <property type="match status" value="1"/>
</dbReference>
<dbReference type="PROSITE" id="PS51165">
    <property type="entry name" value="THUMP"/>
    <property type="match status" value="1"/>
</dbReference>
<dbReference type="PANTHER" id="PTHR47313">
    <property type="entry name" value="RIBOSOMAL RNA LARGE SUBUNIT METHYLTRANSFERASE K/L"/>
    <property type="match status" value="1"/>
</dbReference>
<evidence type="ECO:0000256" key="3">
    <source>
        <dbReference type="PROSITE-ProRule" id="PRU00529"/>
    </source>
</evidence>
<keyword evidence="1 6" id="KW-0489">Methyltransferase</keyword>
<evidence type="ECO:0000256" key="1">
    <source>
        <dbReference type="ARBA" id="ARBA00022603"/>
    </source>
</evidence>
<dbReference type="GO" id="GO:0003723">
    <property type="term" value="F:RNA binding"/>
    <property type="evidence" value="ECO:0007669"/>
    <property type="project" value="UniProtKB-UniRule"/>
</dbReference>
<reference evidence="7" key="2">
    <citation type="submission" date="2015-04" db="EMBL/GenBank/DDBJ databases">
        <title>Complete genome sequence of Salinicoccus halodurans strain H3B36, isolated from the Qaidam basin of China.</title>
        <authorList>
            <person name="Ma Y."/>
            <person name="Jiang K."/>
            <person name="Xue Y."/>
        </authorList>
    </citation>
    <scope>NUCLEOTIDE SEQUENCE [LARGE SCALE GENOMIC DNA]</scope>
    <source>
        <strain evidence="7">H3B36</strain>
    </source>
</reference>
<dbReference type="SMART" id="SM00981">
    <property type="entry name" value="THUMP"/>
    <property type="match status" value="1"/>
</dbReference>
<dbReference type="Gene3D" id="3.30.2130.30">
    <property type="match status" value="1"/>
</dbReference>
<evidence type="ECO:0000313" key="5">
    <source>
        <dbReference type="EMBL" id="AKG74104.1"/>
    </source>
</evidence>
<dbReference type="InterPro" id="IPR054170">
    <property type="entry name" value="RlmL_1st"/>
</dbReference>
<feature type="domain" description="THUMP" evidence="4">
    <location>
        <begin position="43"/>
        <end position="154"/>
    </location>
</feature>
<reference evidence="5 7" key="1">
    <citation type="journal article" date="2015" name="Int. J. Syst. Evol. Microbiol.">
        <title>Complete genome sequence of Salinicoccus halodurans H3B36, isolated from the Qaidam Basin in China.</title>
        <authorList>
            <person name="Jiang K."/>
            <person name="Xue Y."/>
            <person name="Ma Y."/>
        </authorList>
    </citation>
    <scope>NUCLEOTIDE SEQUENCE [LARGE SCALE GENOMIC DNA]</scope>
    <source>
        <strain evidence="5 7">H3B36</strain>
    </source>
</reference>
<protein>
    <submittedName>
        <fullName evidence="6">N6-adenine-specific DNA methylase</fullName>
    </submittedName>
    <submittedName>
        <fullName evidence="5">RNA methyltransferase</fullName>
    </submittedName>
</protein>
<evidence type="ECO:0000313" key="7">
    <source>
        <dbReference type="Proteomes" id="UP000034029"/>
    </source>
</evidence>
<keyword evidence="7" id="KW-1185">Reference proteome</keyword>
<gene>
    <name evidence="5" type="ORF">AAT16_07580</name>
    <name evidence="6" type="ORF">SAMN05216235_0763</name>
</gene>
<evidence type="ECO:0000259" key="4">
    <source>
        <dbReference type="PROSITE" id="PS51165"/>
    </source>
</evidence>
<proteinExistence type="predicted"/>
<dbReference type="OrthoDB" id="9809404at2"/>